<dbReference type="Proteomes" id="UP001642484">
    <property type="component" value="Unassembled WGS sequence"/>
</dbReference>
<evidence type="ECO:0000256" key="6">
    <source>
        <dbReference type="SAM" id="MobiDB-lite"/>
    </source>
</evidence>
<dbReference type="Pfam" id="PF00642">
    <property type="entry name" value="zf-CCCH"/>
    <property type="match status" value="1"/>
</dbReference>
<keyword evidence="3 5" id="KW-0863">Zinc-finger</keyword>
<organism evidence="8 9">
    <name type="scientific">Durusdinium trenchii</name>
    <dbReference type="NCBI Taxonomy" id="1381693"/>
    <lineage>
        <taxon>Eukaryota</taxon>
        <taxon>Sar</taxon>
        <taxon>Alveolata</taxon>
        <taxon>Dinophyceae</taxon>
        <taxon>Suessiales</taxon>
        <taxon>Symbiodiniaceae</taxon>
        <taxon>Durusdinium</taxon>
    </lineage>
</organism>
<evidence type="ECO:0000256" key="4">
    <source>
        <dbReference type="ARBA" id="ARBA00022833"/>
    </source>
</evidence>
<proteinExistence type="predicted"/>
<keyword evidence="9" id="KW-1185">Reference proteome</keyword>
<feature type="zinc finger region" description="C3H1-type" evidence="5">
    <location>
        <begin position="13"/>
        <end position="41"/>
    </location>
</feature>
<dbReference type="InterPro" id="IPR045877">
    <property type="entry name" value="ZFP36-like"/>
</dbReference>
<dbReference type="InterPro" id="IPR036855">
    <property type="entry name" value="Znf_CCCH_sf"/>
</dbReference>
<gene>
    <name evidence="8" type="ORF">CCMP2556_LOCUS7215</name>
</gene>
<dbReference type="InterPro" id="IPR007201">
    <property type="entry name" value="Mei2-like_Rrm_C"/>
</dbReference>
<evidence type="ECO:0000256" key="2">
    <source>
        <dbReference type="ARBA" id="ARBA00022737"/>
    </source>
</evidence>
<keyword evidence="2" id="KW-0677">Repeat</keyword>
<feature type="compositionally biased region" description="Polar residues" evidence="6">
    <location>
        <begin position="194"/>
        <end position="207"/>
    </location>
</feature>
<reference evidence="8 9" key="1">
    <citation type="submission" date="2024-02" db="EMBL/GenBank/DDBJ databases">
        <authorList>
            <person name="Chen Y."/>
            <person name="Shah S."/>
            <person name="Dougan E. K."/>
            <person name="Thang M."/>
            <person name="Chan C."/>
        </authorList>
    </citation>
    <scope>NUCLEOTIDE SEQUENCE [LARGE SCALE GENOMIC DNA]</scope>
</reference>
<feature type="domain" description="C3H1-type" evidence="7">
    <location>
        <begin position="13"/>
        <end position="41"/>
    </location>
</feature>
<feature type="domain" description="C3H1-type" evidence="7">
    <location>
        <begin position="49"/>
        <end position="76"/>
    </location>
</feature>
<sequence>MAVTMHDKHVQQLQKTQMCKFFMNHRRCGRGSSCTFAHDLSEIRERPNLNRTSMCKAFLTRGSCSNANCAFAHDERELRATDGFFKSKMCRFASSGRCKHGSACRFAHAPEEINKDASRCREPPMTELAQAFTPAELPLSISGASGCRTSQVPIQEVLQAVEALTGLGLQSEGVHSQQKVYSRSQRLMFRDGQSDQSTRAGTVTSPEGSGDSGEEATATKANMPWPEEEAERTLRRRRQSTTMMLINVPEFLTQGSLISLLEDLSPSMRESFDFFYLPWDDQQEQNLGYAIINFFTRAGAEHFTEKWSEQPFPGSLGQRLRVVPAALQGREANVQHFSGFRLAQTADHRFRPAVRVMPDESLQPMLLAEELRTLGAYAMRRARPMLRLCYHKPRPCCLNHIGSKEVYLFLWPSEGG</sequence>
<evidence type="ECO:0000313" key="9">
    <source>
        <dbReference type="Proteomes" id="UP001642484"/>
    </source>
</evidence>
<feature type="region of interest" description="Disordered" evidence="6">
    <location>
        <begin position="188"/>
        <end position="228"/>
    </location>
</feature>
<dbReference type="SMART" id="SM00356">
    <property type="entry name" value="ZnF_C3H1"/>
    <property type="match status" value="3"/>
</dbReference>
<feature type="zinc finger region" description="C3H1-type" evidence="5">
    <location>
        <begin position="84"/>
        <end position="111"/>
    </location>
</feature>
<feature type="zinc finger region" description="C3H1-type" evidence="5">
    <location>
        <begin position="49"/>
        <end position="76"/>
    </location>
</feature>
<dbReference type="PROSITE" id="PS50103">
    <property type="entry name" value="ZF_C3H1"/>
    <property type="match status" value="3"/>
</dbReference>
<dbReference type="SUPFAM" id="SSF90229">
    <property type="entry name" value="CCCH zinc finger"/>
    <property type="match status" value="3"/>
</dbReference>
<accession>A0ABP0IKY1</accession>
<evidence type="ECO:0000259" key="7">
    <source>
        <dbReference type="PROSITE" id="PS50103"/>
    </source>
</evidence>
<keyword evidence="4 5" id="KW-0862">Zinc</keyword>
<dbReference type="EMBL" id="CAXAMN010003169">
    <property type="protein sequence ID" value="CAK9003256.1"/>
    <property type="molecule type" value="Genomic_DNA"/>
</dbReference>
<name>A0ABP0IKY1_9DINO</name>
<dbReference type="Gene3D" id="4.10.1000.10">
    <property type="entry name" value="Zinc finger, CCCH-type"/>
    <property type="match status" value="3"/>
</dbReference>
<feature type="domain" description="C3H1-type" evidence="7">
    <location>
        <begin position="84"/>
        <end position="111"/>
    </location>
</feature>
<dbReference type="PANTHER" id="PTHR12547">
    <property type="entry name" value="CCCH ZINC FINGER/TIS11-RELATED"/>
    <property type="match status" value="1"/>
</dbReference>
<dbReference type="InterPro" id="IPR035979">
    <property type="entry name" value="RBD_domain_sf"/>
</dbReference>
<comment type="caution">
    <text evidence="8">The sequence shown here is derived from an EMBL/GenBank/DDBJ whole genome shotgun (WGS) entry which is preliminary data.</text>
</comment>
<keyword evidence="1 5" id="KW-0479">Metal-binding</keyword>
<evidence type="ECO:0000256" key="3">
    <source>
        <dbReference type="ARBA" id="ARBA00022771"/>
    </source>
</evidence>
<evidence type="ECO:0000313" key="8">
    <source>
        <dbReference type="EMBL" id="CAK9003256.1"/>
    </source>
</evidence>
<dbReference type="SUPFAM" id="SSF54928">
    <property type="entry name" value="RNA-binding domain, RBD"/>
    <property type="match status" value="1"/>
</dbReference>
<dbReference type="InterPro" id="IPR000571">
    <property type="entry name" value="Znf_CCCH"/>
</dbReference>
<evidence type="ECO:0000256" key="1">
    <source>
        <dbReference type="ARBA" id="ARBA00022723"/>
    </source>
</evidence>
<protein>
    <recommendedName>
        <fullName evidence="7">C3H1-type domain-containing protein</fullName>
    </recommendedName>
</protein>
<dbReference type="Pfam" id="PF04059">
    <property type="entry name" value="RRM_2"/>
    <property type="match status" value="1"/>
</dbReference>
<evidence type="ECO:0000256" key="5">
    <source>
        <dbReference type="PROSITE-ProRule" id="PRU00723"/>
    </source>
</evidence>